<evidence type="ECO:0000259" key="5">
    <source>
        <dbReference type="PROSITE" id="PS50931"/>
    </source>
</evidence>
<dbReference type="InterPro" id="IPR036390">
    <property type="entry name" value="WH_DNA-bd_sf"/>
</dbReference>
<keyword evidence="7" id="KW-1185">Reference proteome</keyword>
<dbReference type="SUPFAM" id="SSF46785">
    <property type="entry name" value="Winged helix' DNA-binding domain"/>
    <property type="match status" value="1"/>
</dbReference>
<evidence type="ECO:0000256" key="4">
    <source>
        <dbReference type="ARBA" id="ARBA00023163"/>
    </source>
</evidence>
<evidence type="ECO:0000313" key="7">
    <source>
        <dbReference type="Proteomes" id="UP000721236"/>
    </source>
</evidence>
<dbReference type="InterPro" id="IPR000847">
    <property type="entry name" value="LysR_HTH_N"/>
</dbReference>
<dbReference type="Gene3D" id="3.40.190.290">
    <property type="match status" value="1"/>
</dbReference>
<comment type="caution">
    <text evidence="6">The sequence shown here is derived from an EMBL/GenBank/DDBJ whole genome shotgun (WGS) entry which is preliminary data.</text>
</comment>
<dbReference type="InterPro" id="IPR005119">
    <property type="entry name" value="LysR_subst-bd"/>
</dbReference>
<dbReference type="PANTHER" id="PTHR30537">
    <property type="entry name" value="HTH-TYPE TRANSCRIPTIONAL REGULATOR"/>
    <property type="match status" value="1"/>
</dbReference>
<keyword evidence="2" id="KW-0805">Transcription regulation</keyword>
<dbReference type="CDD" id="cd08474">
    <property type="entry name" value="PBP2_CrgA_like_5"/>
    <property type="match status" value="1"/>
</dbReference>
<dbReference type="PANTHER" id="PTHR30537:SF5">
    <property type="entry name" value="HTH-TYPE TRANSCRIPTIONAL ACTIVATOR TTDR-RELATED"/>
    <property type="match status" value="1"/>
</dbReference>
<proteinExistence type="inferred from homology"/>
<organism evidence="6 7">
    <name type="scientific">Cupriavidus respiraculi</name>
    <dbReference type="NCBI Taxonomy" id="195930"/>
    <lineage>
        <taxon>Bacteria</taxon>
        <taxon>Pseudomonadati</taxon>
        <taxon>Pseudomonadota</taxon>
        <taxon>Betaproteobacteria</taxon>
        <taxon>Burkholderiales</taxon>
        <taxon>Burkholderiaceae</taxon>
        <taxon>Cupriavidus</taxon>
    </lineage>
</organism>
<evidence type="ECO:0000256" key="2">
    <source>
        <dbReference type="ARBA" id="ARBA00023015"/>
    </source>
</evidence>
<keyword evidence="4" id="KW-0804">Transcription</keyword>
<accession>A0ABN7XWY5</accession>
<dbReference type="Proteomes" id="UP000721236">
    <property type="component" value="Unassembled WGS sequence"/>
</dbReference>
<evidence type="ECO:0000256" key="1">
    <source>
        <dbReference type="ARBA" id="ARBA00009437"/>
    </source>
</evidence>
<keyword evidence="3" id="KW-0238">DNA-binding</keyword>
<dbReference type="PROSITE" id="PS50931">
    <property type="entry name" value="HTH_LYSR"/>
    <property type="match status" value="1"/>
</dbReference>
<dbReference type="Gene3D" id="1.10.10.10">
    <property type="entry name" value="Winged helix-like DNA-binding domain superfamily/Winged helix DNA-binding domain"/>
    <property type="match status" value="1"/>
</dbReference>
<dbReference type="SUPFAM" id="SSF53850">
    <property type="entry name" value="Periplasmic binding protein-like II"/>
    <property type="match status" value="1"/>
</dbReference>
<comment type="similarity">
    <text evidence="1">Belongs to the LysR transcriptional regulatory family.</text>
</comment>
<name>A0ABN7XWY5_9BURK</name>
<reference evidence="6 7" key="1">
    <citation type="submission" date="2021-08" db="EMBL/GenBank/DDBJ databases">
        <authorList>
            <person name="Peeters C."/>
        </authorList>
    </citation>
    <scope>NUCLEOTIDE SEQUENCE [LARGE SCALE GENOMIC DNA]</scope>
    <source>
        <strain evidence="6 7">LMG 21510</strain>
    </source>
</reference>
<dbReference type="RefSeq" id="WP_224039043.1">
    <property type="nucleotide sequence ID" value="NZ_CAJZAH010000001.1"/>
</dbReference>
<dbReference type="Pfam" id="PF00126">
    <property type="entry name" value="HTH_1"/>
    <property type="match status" value="1"/>
</dbReference>
<sequence>MPPIALSDLEAFAAVARHRSFRQAALERGVSPSLLSQVVRRLEDQLGVQLLHRTTRSVTATQAGEMLLSGLEPAFAGITQAIDEVRGLRARPAGRLRINAPLPVVHLLLAPMVADFLAAYPDIELEISSDNALVDVLGQGFDAGVRYGEDLAQDMVAVPLHRPSRRTVVASPAHLARVGRPDHPQALPSHNLIAYRFPRGTIHHWEFARDGEAFTVLPRGSLTVNDPILGVRAAVSGVGFAWMFDDYVRPHIEAGRLVSVLDDWSAPMPAPFLYFSSRRNVPPPLRAFIDFVRDRAARPAQPAAL</sequence>
<gene>
    <name evidence="6" type="primary">pgrR_1</name>
    <name evidence="6" type="ORF">LMG21510_00156</name>
</gene>
<dbReference type="EMBL" id="CAJZAH010000001">
    <property type="protein sequence ID" value="CAG9165639.1"/>
    <property type="molecule type" value="Genomic_DNA"/>
</dbReference>
<protein>
    <submittedName>
        <fullName evidence="6">HTH-type transcriptional regulator PgrR</fullName>
    </submittedName>
</protein>
<feature type="domain" description="HTH lysR-type" evidence="5">
    <location>
        <begin position="4"/>
        <end position="61"/>
    </location>
</feature>
<evidence type="ECO:0000256" key="3">
    <source>
        <dbReference type="ARBA" id="ARBA00023125"/>
    </source>
</evidence>
<dbReference type="InterPro" id="IPR036388">
    <property type="entry name" value="WH-like_DNA-bd_sf"/>
</dbReference>
<dbReference type="InterPro" id="IPR058163">
    <property type="entry name" value="LysR-type_TF_proteobact-type"/>
</dbReference>
<dbReference type="Pfam" id="PF03466">
    <property type="entry name" value="LysR_substrate"/>
    <property type="match status" value="1"/>
</dbReference>
<evidence type="ECO:0000313" key="6">
    <source>
        <dbReference type="EMBL" id="CAG9165639.1"/>
    </source>
</evidence>